<evidence type="ECO:0000313" key="1">
    <source>
        <dbReference type="Proteomes" id="UP000695000"/>
    </source>
</evidence>
<protein>
    <submittedName>
        <fullName evidence="2">Uncharacterized protein LOC108567703</fullName>
    </submittedName>
</protein>
<organism evidence="1 2">
    <name type="scientific">Nicrophorus vespilloides</name>
    <name type="common">Boreal carrion beetle</name>
    <dbReference type="NCBI Taxonomy" id="110193"/>
    <lineage>
        <taxon>Eukaryota</taxon>
        <taxon>Metazoa</taxon>
        <taxon>Ecdysozoa</taxon>
        <taxon>Arthropoda</taxon>
        <taxon>Hexapoda</taxon>
        <taxon>Insecta</taxon>
        <taxon>Pterygota</taxon>
        <taxon>Neoptera</taxon>
        <taxon>Endopterygota</taxon>
        <taxon>Coleoptera</taxon>
        <taxon>Polyphaga</taxon>
        <taxon>Staphyliniformia</taxon>
        <taxon>Silphidae</taxon>
        <taxon>Nicrophorinae</taxon>
        <taxon>Nicrophorus</taxon>
    </lineage>
</organism>
<accession>A0ABM1NAF7</accession>
<dbReference type="RefSeq" id="XP_017783807.1">
    <property type="nucleotide sequence ID" value="XM_017928318.1"/>
</dbReference>
<evidence type="ECO:0000313" key="2">
    <source>
        <dbReference type="RefSeq" id="XP_017783807.1"/>
    </source>
</evidence>
<gene>
    <name evidence="2" type="primary">LOC108567703</name>
</gene>
<sequence length="230" mass="27465">MNPINFVYSQNYMEEREKQWDFLFNKLSEVQDHDAASFSLNSVEFTSTSSDETSDSLFVFSGDEDPKCFYYKINDDPATAKPLQFNHTLQDCYKINHCYLMKEFVDMMLSISRNDNARIQIMLDSYVKKAHVQPAIDQLEYYCSKLYFILFYDIWLKKTHNNETVQRNHGKFTSKLLGELKDEVHNQKHFIDYFKHVHFAFTITERIVQKSKKMHKKKGKKNRRSKCNQQ</sequence>
<dbReference type="GeneID" id="108567703"/>
<name>A0ABM1NAF7_NICVS</name>
<dbReference type="Proteomes" id="UP000695000">
    <property type="component" value="Unplaced"/>
</dbReference>
<proteinExistence type="predicted"/>
<reference evidence="2" key="1">
    <citation type="submission" date="2025-08" db="UniProtKB">
        <authorList>
            <consortium name="RefSeq"/>
        </authorList>
    </citation>
    <scope>IDENTIFICATION</scope>
    <source>
        <tissue evidence="2">Whole Larva</tissue>
    </source>
</reference>
<keyword evidence="1" id="KW-1185">Reference proteome</keyword>